<dbReference type="AlphaFoldDB" id="U4T487"/>
<protein>
    <recommendedName>
        <fullName evidence="5">Holin</fullName>
    </recommendedName>
</protein>
<dbReference type="PATRIC" id="fig|1354303.4.peg.822"/>
<evidence type="ECO:0008006" key="5">
    <source>
        <dbReference type="Google" id="ProtNLM"/>
    </source>
</evidence>
<feature type="transmembrane region" description="Helical" evidence="2">
    <location>
        <begin position="35"/>
        <end position="54"/>
    </location>
</feature>
<comment type="caution">
    <text evidence="3">The sequence shown here is derived from an EMBL/GenBank/DDBJ whole genome shotgun (WGS) entry which is preliminary data.</text>
</comment>
<sequence length="91" mass="9778">MVQTSNNADLKLQPATDNPMPTPSEPKHWYESKTIWFNLIITAMTLATAATPSLEQYMNAEVYGVIATGVAFINAVLRLVTGQPIKGGGNG</sequence>
<organism evidence="3 4">
    <name type="scientific">Psychrobacter aquaticus CMS 56</name>
    <dbReference type="NCBI Taxonomy" id="1354303"/>
    <lineage>
        <taxon>Bacteria</taxon>
        <taxon>Pseudomonadati</taxon>
        <taxon>Pseudomonadota</taxon>
        <taxon>Gammaproteobacteria</taxon>
        <taxon>Moraxellales</taxon>
        <taxon>Moraxellaceae</taxon>
        <taxon>Psychrobacter</taxon>
    </lineage>
</organism>
<evidence type="ECO:0000256" key="2">
    <source>
        <dbReference type="SAM" id="Phobius"/>
    </source>
</evidence>
<name>U4T487_9GAMM</name>
<feature type="transmembrane region" description="Helical" evidence="2">
    <location>
        <begin position="60"/>
        <end position="80"/>
    </location>
</feature>
<feature type="region of interest" description="Disordered" evidence="1">
    <location>
        <begin position="1"/>
        <end position="27"/>
    </location>
</feature>
<proteinExistence type="predicted"/>
<dbReference type="RefSeq" id="WP_021813488.1">
    <property type="nucleotide sequence ID" value="NZ_AUSW01000015.1"/>
</dbReference>
<reference evidence="3 4" key="1">
    <citation type="journal article" date="2013" name="Genome Announc.">
        <title>Draft Genome Sequence of Psychrobacter aquaticus Strain CMS 56T, Isolated from a Cyanobacterial Mat Sample Collected from Water Bodies in the McMurdo Dry Valley Region of Antarctica.</title>
        <authorList>
            <person name="Reddy G.S."/>
            <person name="Ara S."/>
            <person name="Singh A."/>
            <person name="Kumar Pinnaka A."/>
            <person name="Shivaji S."/>
        </authorList>
    </citation>
    <scope>NUCLEOTIDE SEQUENCE [LARGE SCALE GENOMIC DNA]</scope>
    <source>
        <strain evidence="3 4">CMS 56</strain>
    </source>
</reference>
<evidence type="ECO:0000313" key="3">
    <source>
        <dbReference type="EMBL" id="ERL56157.1"/>
    </source>
</evidence>
<accession>U4T487</accession>
<dbReference type="EMBL" id="AUSW01000015">
    <property type="protein sequence ID" value="ERL56157.1"/>
    <property type="molecule type" value="Genomic_DNA"/>
</dbReference>
<evidence type="ECO:0000256" key="1">
    <source>
        <dbReference type="SAM" id="MobiDB-lite"/>
    </source>
</evidence>
<keyword evidence="2" id="KW-1133">Transmembrane helix</keyword>
<keyword evidence="2" id="KW-0472">Membrane</keyword>
<keyword evidence="4" id="KW-1185">Reference proteome</keyword>
<gene>
    <name evidence="3" type="ORF">M917_0835</name>
</gene>
<dbReference type="STRING" id="1354303.M917_0835"/>
<evidence type="ECO:0000313" key="4">
    <source>
        <dbReference type="Proteomes" id="UP000016761"/>
    </source>
</evidence>
<dbReference type="Proteomes" id="UP000016761">
    <property type="component" value="Unassembled WGS sequence"/>
</dbReference>
<keyword evidence="2" id="KW-0812">Transmembrane</keyword>
<dbReference type="OrthoDB" id="7508901at2"/>